<dbReference type="EMBL" id="CP123584">
    <property type="protein sequence ID" value="WZK88447.1"/>
    <property type="molecule type" value="Genomic_DNA"/>
</dbReference>
<accession>A0ABZ2XSS4</accession>
<dbReference type="NCBIfam" id="TIGR03142">
    <property type="entry name" value="cytochro_ccmI"/>
    <property type="match status" value="1"/>
</dbReference>
<dbReference type="PANTHER" id="PTHR47870:SF1">
    <property type="entry name" value="CYTOCHROME C-TYPE BIOGENESIS PROTEIN CCMH"/>
    <property type="match status" value="1"/>
</dbReference>
<keyword evidence="3" id="KW-0201">Cytochrome c-type biogenesis</keyword>
<organism evidence="6 7">
    <name type="scientific">Aliisedimentitalea scapharcae</name>
    <dbReference type="NCBI Taxonomy" id="1524259"/>
    <lineage>
        <taxon>Bacteria</taxon>
        <taxon>Pseudomonadati</taxon>
        <taxon>Pseudomonadota</taxon>
        <taxon>Alphaproteobacteria</taxon>
        <taxon>Rhodobacterales</taxon>
        <taxon>Roseobacteraceae</taxon>
        <taxon>Aliisedimentitalea</taxon>
    </lineage>
</organism>
<keyword evidence="7" id="KW-1185">Reference proteome</keyword>
<proteinExistence type="predicted"/>
<comment type="subcellular location">
    <subcellularLocation>
        <location evidence="1">Cell envelope</location>
    </subcellularLocation>
</comment>
<dbReference type="InterPro" id="IPR017560">
    <property type="entry name" value="Cyt_c_biogenesis_CcmI"/>
</dbReference>
<dbReference type="RefSeq" id="WP_406645833.1">
    <property type="nucleotide sequence ID" value="NZ_CP123584.1"/>
</dbReference>
<reference evidence="6 7" key="1">
    <citation type="submission" date="2023-04" db="EMBL/GenBank/DDBJ databases">
        <title>Complete genome sequence of Alisedimentitalea scapharcae.</title>
        <authorList>
            <person name="Rong J.-C."/>
            <person name="Yi M.-L."/>
            <person name="Zhao Q."/>
        </authorList>
    </citation>
    <scope>NUCLEOTIDE SEQUENCE [LARGE SCALE GENOMIC DNA]</scope>
    <source>
        <strain evidence="6 7">KCTC 42119</strain>
    </source>
</reference>
<dbReference type="Pfam" id="PF23914">
    <property type="entry name" value="TPR_CcmH_CycH"/>
    <property type="match status" value="1"/>
</dbReference>
<sequence>MMFWIVITTTAIAAGFWIAWPFLRAKPGELSGVDGALSIYRDQMKEVDRDRASGLISATEAEAATLEIERRALHVSRQNERALVASRGAPMATLGLTAVTAILGLALYAGLGAPGAPDQPLAARADDILHQKAEAGDLRSSIQLLAQKAEQDPENLDAWVLLAQSYAVIGEYAKSRDAYGKAASLATDQPEIQSAYAEAIVSANNDVVSAEARELFLQLAQDFNDPRAHYYLSLAKAQAQDYQGALVGWVTLLDSSDPSAPWVPLVRRDIVDVARTIGADLRQILPDATPAEIKAAQNNVASGPALSSAADIANLANRLAKTPRDFKGWIELARLYVDSNDPDAARDALNTARVEYANAPFVSRKIDEAEQALGLALNKGPDAAAVAAMSELSQGERDQMIDDMVAGLADRLQDDPMDLDGWVMLVRSYATLGRDEQAKQAYKTALTVFETDTVSLATLKEAAGQLVQR</sequence>
<dbReference type="InterPro" id="IPR019734">
    <property type="entry name" value="TPR_rpt"/>
</dbReference>
<dbReference type="SUPFAM" id="SSF48452">
    <property type="entry name" value="TPR-like"/>
    <property type="match status" value="2"/>
</dbReference>
<dbReference type="Pfam" id="PF13181">
    <property type="entry name" value="TPR_8"/>
    <property type="match status" value="1"/>
</dbReference>
<protein>
    <submittedName>
        <fullName evidence="6">C-type cytochrome biogenesis protein CcmI</fullName>
    </submittedName>
</protein>
<evidence type="ECO:0000256" key="2">
    <source>
        <dbReference type="ARBA" id="ARBA00022737"/>
    </source>
</evidence>
<feature type="domain" description="Cytochrome c-type biogenesis protein H TPR" evidence="5">
    <location>
        <begin position="130"/>
        <end position="258"/>
    </location>
</feature>
<evidence type="ECO:0000313" key="6">
    <source>
        <dbReference type="EMBL" id="WZK88447.1"/>
    </source>
</evidence>
<dbReference type="Proteomes" id="UP001623232">
    <property type="component" value="Chromosome"/>
</dbReference>
<evidence type="ECO:0000256" key="4">
    <source>
        <dbReference type="ARBA" id="ARBA00022803"/>
    </source>
</evidence>
<evidence type="ECO:0000256" key="1">
    <source>
        <dbReference type="ARBA" id="ARBA00004196"/>
    </source>
</evidence>
<dbReference type="InterPro" id="IPR056413">
    <property type="entry name" value="TPR_CcmH_CycH"/>
</dbReference>
<keyword evidence="4" id="KW-0802">TPR repeat</keyword>
<dbReference type="Gene3D" id="1.25.40.10">
    <property type="entry name" value="Tetratricopeptide repeat domain"/>
    <property type="match status" value="3"/>
</dbReference>
<evidence type="ECO:0000256" key="3">
    <source>
        <dbReference type="ARBA" id="ARBA00022748"/>
    </source>
</evidence>
<keyword evidence="2" id="KW-0677">Repeat</keyword>
<evidence type="ECO:0000313" key="7">
    <source>
        <dbReference type="Proteomes" id="UP001623232"/>
    </source>
</evidence>
<gene>
    <name evidence="6" type="primary">ccmI</name>
    <name evidence="6" type="ORF">QEZ52_17860</name>
</gene>
<evidence type="ECO:0000259" key="5">
    <source>
        <dbReference type="Pfam" id="PF23914"/>
    </source>
</evidence>
<dbReference type="SMART" id="SM00028">
    <property type="entry name" value="TPR"/>
    <property type="match status" value="3"/>
</dbReference>
<name>A0ABZ2XSS4_9RHOB</name>
<dbReference type="InterPro" id="IPR051263">
    <property type="entry name" value="C-type_cytochrome_biogenesis"/>
</dbReference>
<dbReference type="InterPro" id="IPR011990">
    <property type="entry name" value="TPR-like_helical_dom_sf"/>
</dbReference>
<dbReference type="PANTHER" id="PTHR47870">
    <property type="entry name" value="CYTOCHROME C-TYPE BIOGENESIS PROTEIN CCMH"/>
    <property type="match status" value="1"/>
</dbReference>